<evidence type="ECO:0000313" key="4">
    <source>
        <dbReference type="Proteomes" id="UP001551675"/>
    </source>
</evidence>
<organism evidence="3 4">
    <name type="scientific">Microtetraspora glauca</name>
    <dbReference type="NCBI Taxonomy" id="1996"/>
    <lineage>
        <taxon>Bacteria</taxon>
        <taxon>Bacillati</taxon>
        <taxon>Actinomycetota</taxon>
        <taxon>Actinomycetes</taxon>
        <taxon>Streptosporangiales</taxon>
        <taxon>Streptosporangiaceae</taxon>
        <taxon>Microtetraspora</taxon>
    </lineage>
</organism>
<accession>A0ABV3GF43</accession>
<keyword evidence="2" id="KW-0812">Transmembrane</keyword>
<dbReference type="Proteomes" id="UP001551675">
    <property type="component" value="Unassembled WGS sequence"/>
</dbReference>
<evidence type="ECO:0000256" key="2">
    <source>
        <dbReference type="SAM" id="Phobius"/>
    </source>
</evidence>
<feature type="compositionally biased region" description="Low complexity" evidence="1">
    <location>
        <begin position="303"/>
        <end position="316"/>
    </location>
</feature>
<keyword evidence="2" id="KW-0472">Membrane</keyword>
<keyword evidence="2" id="KW-1133">Transmembrane helix</keyword>
<evidence type="ECO:0008006" key="5">
    <source>
        <dbReference type="Google" id="ProtNLM"/>
    </source>
</evidence>
<comment type="caution">
    <text evidence="3">The sequence shown here is derived from an EMBL/GenBank/DDBJ whole genome shotgun (WGS) entry which is preliminary data.</text>
</comment>
<feature type="compositionally biased region" description="Basic residues" evidence="1">
    <location>
        <begin position="450"/>
        <end position="465"/>
    </location>
</feature>
<feature type="transmembrane region" description="Helical" evidence="2">
    <location>
        <begin position="520"/>
        <end position="541"/>
    </location>
</feature>
<feature type="compositionally biased region" description="Pro residues" evidence="1">
    <location>
        <begin position="317"/>
        <end position="335"/>
    </location>
</feature>
<dbReference type="EMBL" id="JBFALK010000008">
    <property type="protein sequence ID" value="MEV0970260.1"/>
    <property type="molecule type" value="Genomic_DNA"/>
</dbReference>
<evidence type="ECO:0000313" key="3">
    <source>
        <dbReference type="EMBL" id="MEV0970260.1"/>
    </source>
</evidence>
<protein>
    <recommendedName>
        <fullName evidence="5">RNA polymerase sigma factor 70 region 4 type 2 domain-containing protein</fullName>
    </recommendedName>
</protein>
<name>A0ABV3GF43_MICGL</name>
<reference evidence="3 4" key="1">
    <citation type="submission" date="2024-06" db="EMBL/GenBank/DDBJ databases">
        <title>The Natural Products Discovery Center: Release of the First 8490 Sequenced Strains for Exploring Actinobacteria Biosynthetic Diversity.</title>
        <authorList>
            <person name="Kalkreuter E."/>
            <person name="Kautsar S.A."/>
            <person name="Yang D."/>
            <person name="Bader C.D."/>
            <person name="Teijaro C.N."/>
            <person name="Fluegel L."/>
            <person name="Davis C.M."/>
            <person name="Simpson J.R."/>
            <person name="Lauterbach L."/>
            <person name="Steele A.D."/>
            <person name="Gui C."/>
            <person name="Meng S."/>
            <person name="Li G."/>
            <person name="Viehrig K."/>
            <person name="Ye F."/>
            <person name="Su P."/>
            <person name="Kiefer A.F."/>
            <person name="Nichols A."/>
            <person name="Cepeda A.J."/>
            <person name="Yan W."/>
            <person name="Fan B."/>
            <person name="Jiang Y."/>
            <person name="Adhikari A."/>
            <person name="Zheng C.-J."/>
            <person name="Schuster L."/>
            <person name="Cowan T.M."/>
            <person name="Smanski M.J."/>
            <person name="Chevrette M.G."/>
            <person name="De Carvalho L.P.S."/>
            <person name="Shen B."/>
        </authorList>
    </citation>
    <scope>NUCLEOTIDE SEQUENCE [LARGE SCALE GENOMIC DNA]</scope>
    <source>
        <strain evidence="3 4">NPDC050100</strain>
    </source>
</reference>
<keyword evidence="4" id="KW-1185">Reference proteome</keyword>
<feature type="region of interest" description="Disordered" evidence="1">
    <location>
        <begin position="250"/>
        <end position="366"/>
    </location>
</feature>
<feature type="compositionally biased region" description="Basic and acidic residues" evidence="1">
    <location>
        <begin position="503"/>
        <end position="513"/>
    </location>
</feature>
<sequence length="547" mass="57536">MTTPLTGQRSRSELIAELYERHAAGLFAYCHDQLGETSSAADAVVSVFTGVPTDPPPARAALYALARREIYRRDVSYALPAVDSVADPATALIERVFRDIRPHQREVLLLSAVCGLSTGELSWVFEVATDTAAQLTLSARRRFSQTLVTATTAARSAPFVPVSVAEVYDAIVVSPIEDVLARLPWRRPAAAVRGRVLSALPIEEPGETAPPVVAAVSSTLPTRKLWPTTPAWPLPLTDPNQVTNTCVLPAEALAPPKPGRRSKHEATTEPMPRLRPSLLAAFTDRKRRASQDPAELEAPQASAPAELDAPPARAALPAPPPSALPAPVDVAPPAPETAMLPRTAETDPPTSWGSAFGGLSTPGPDTRVFDPAGFGTAGPDTQVFDAFRPAEETSAASAAFPALTSSPAPAIEAAPAAEAAVVQVDAVPATPAEVATPAESDTTAGAGKATRQHKAKAKKSTRAKAKARETTTLAMTESESRAESSAVATSGAKGTARSKGTARGKEKARSRGNREHHYDWAWEIIGFLICLAIALIVFFSLPTFVTP</sequence>
<gene>
    <name evidence="3" type="ORF">AB0I59_16605</name>
</gene>
<feature type="region of interest" description="Disordered" evidence="1">
    <location>
        <begin position="432"/>
        <end position="513"/>
    </location>
</feature>
<proteinExistence type="predicted"/>
<evidence type="ECO:0000256" key="1">
    <source>
        <dbReference type="SAM" id="MobiDB-lite"/>
    </source>
</evidence>
<dbReference type="RefSeq" id="WP_358133586.1">
    <property type="nucleotide sequence ID" value="NZ_JBFALK010000008.1"/>
</dbReference>